<reference evidence="2" key="2">
    <citation type="journal article" date="2022" name="Syst. Appl. Microbiol.">
        <title>Physiological and genomic characterisation of Luteimonas fraxinea sp. nov., a bacterial species associated with trees tolerant to ash dieback.</title>
        <authorList>
            <person name="Ulrich K."/>
            <person name="Becker R."/>
            <person name="Behrendt U."/>
            <person name="Kube M."/>
            <person name="Schneck V."/>
            <person name="Ulrich A."/>
        </authorList>
    </citation>
    <scope>NUCLEOTIDE SEQUENCE</scope>
    <source>
        <strain evidence="2">A1P009</strain>
    </source>
</reference>
<keyword evidence="3" id="KW-1185">Reference proteome</keyword>
<name>A0ABS8UAJ5_9GAMM</name>
<dbReference type="EMBL" id="JAJQKU010000001">
    <property type="protein sequence ID" value="MCD9096074.1"/>
    <property type="molecule type" value="Genomic_DNA"/>
</dbReference>
<feature type="compositionally biased region" description="Basic and acidic residues" evidence="1">
    <location>
        <begin position="1"/>
        <end position="19"/>
    </location>
</feature>
<evidence type="ECO:0000256" key="1">
    <source>
        <dbReference type="SAM" id="MobiDB-lite"/>
    </source>
</evidence>
<evidence type="ECO:0000313" key="2">
    <source>
        <dbReference type="EMBL" id="MCD9096074.1"/>
    </source>
</evidence>
<organism evidence="2 3">
    <name type="scientific">Luteimonas fraxinea</name>
    <dbReference type="NCBI Taxonomy" id="2901869"/>
    <lineage>
        <taxon>Bacteria</taxon>
        <taxon>Pseudomonadati</taxon>
        <taxon>Pseudomonadota</taxon>
        <taxon>Gammaproteobacteria</taxon>
        <taxon>Lysobacterales</taxon>
        <taxon>Lysobacteraceae</taxon>
        <taxon>Luteimonas</taxon>
    </lineage>
</organism>
<sequence>MSNKDEIKDGGRDLNRDPITKAPGAHPIGVGVGGAAGGAAAGAAAGTVFGPVGTLIGAAIGVVAGAAVGKGVAERIDPTGETEYWRDAHRERDYVKADHDYDRDYARAYGLGLQAREAERTRDWGESEASLQEEWESARGESRLAWDDARPAVRDAWDRTDRTYDLYERSDAYYADAFEKAPYRDADADYSHYQPAYRYGAYARTRHADRAWDDSLAAELESDWTNRRGDSPLDWDRAKAAVQDAYVSHDRYTGGGYIRENSGRDDTDRFRVG</sequence>
<evidence type="ECO:0000313" key="3">
    <source>
        <dbReference type="Proteomes" id="UP001430360"/>
    </source>
</evidence>
<evidence type="ECO:0008006" key="4">
    <source>
        <dbReference type="Google" id="ProtNLM"/>
    </source>
</evidence>
<reference evidence="2" key="1">
    <citation type="submission" date="2021-12" db="EMBL/GenBank/DDBJ databases">
        <authorList>
            <person name="Ulrich A."/>
        </authorList>
    </citation>
    <scope>NUCLEOTIDE SEQUENCE</scope>
    <source>
        <strain evidence="2">A1P009</strain>
    </source>
</reference>
<protein>
    <recommendedName>
        <fullName evidence="4">Glycine zipper domain-containing protein</fullName>
    </recommendedName>
</protein>
<feature type="region of interest" description="Disordered" evidence="1">
    <location>
        <begin position="252"/>
        <end position="273"/>
    </location>
</feature>
<feature type="region of interest" description="Disordered" evidence="1">
    <location>
        <begin position="1"/>
        <end position="37"/>
    </location>
</feature>
<proteinExistence type="predicted"/>
<dbReference type="Proteomes" id="UP001430360">
    <property type="component" value="Unassembled WGS sequence"/>
</dbReference>
<accession>A0ABS8UAJ5</accession>
<feature type="compositionally biased region" description="Basic and acidic residues" evidence="1">
    <location>
        <begin position="261"/>
        <end position="273"/>
    </location>
</feature>
<comment type="caution">
    <text evidence="2">The sequence shown here is derived from an EMBL/GenBank/DDBJ whole genome shotgun (WGS) entry which is preliminary data.</text>
</comment>
<gene>
    <name evidence="2" type="ORF">LTT95_03870</name>
</gene>
<dbReference type="RefSeq" id="WP_232134555.1">
    <property type="nucleotide sequence ID" value="NZ_CP089507.1"/>
</dbReference>